<dbReference type="InterPro" id="IPR027417">
    <property type="entry name" value="P-loop_NTPase"/>
</dbReference>
<dbReference type="Pfam" id="PF00005">
    <property type="entry name" value="ABC_tran"/>
    <property type="match status" value="1"/>
</dbReference>
<name>A0A7J7KTF1_BUGNE</name>
<comment type="caution">
    <text evidence="8">The sequence shown here is derived from an EMBL/GenBank/DDBJ whole genome shotgun (WGS) entry which is preliminary data.</text>
</comment>
<accession>A0A7J7KTF1</accession>
<keyword evidence="1" id="KW-0813">Transport</keyword>
<dbReference type="InterPro" id="IPR017871">
    <property type="entry name" value="ABC_transporter-like_CS"/>
</dbReference>
<dbReference type="OrthoDB" id="6500128at2759"/>
<evidence type="ECO:0000256" key="6">
    <source>
        <dbReference type="ARBA" id="ARBA00023136"/>
    </source>
</evidence>
<dbReference type="PROSITE" id="PS00211">
    <property type="entry name" value="ABC_TRANSPORTER_1"/>
    <property type="match status" value="1"/>
</dbReference>
<organism evidence="8 9">
    <name type="scientific">Bugula neritina</name>
    <name type="common">Brown bryozoan</name>
    <name type="synonym">Sertularia neritina</name>
    <dbReference type="NCBI Taxonomy" id="10212"/>
    <lineage>
        <taxon>Eukaryota</taxon>
        <taxon>Metazoa</taxon>
        <taxon>Spiralia</taxon>
        <taxon>Lophotrochozoa</taxon>
        <taxon>Bryozoa</taxon>
        <taxon>Gymnolaemata</taxon>
        <taxon>Cheilostomatida</taxon>
        <taxon>Flustrina</taxon>
        <taxon>Buguloidea</taxon>
        <taxon>Bugulidae</taxon>
        <taxon>Bugula</taxon>
    </lineage>
</organism>
<proteinExistence type="predicted"/>
<dbReference type="GO" id="GO:0016887">
    <property type="term" value="F:ATP hydrolysis activity"/>
    <property type="evidence" value="ECO:0007669"/>
    <property type="project" value="InterPro"/>
</dbReference>
<feature type="domain" description="ABC transporter" evidence="7">
    <location>
        <begin position="4"/>
        <end position="115"/>
    </location>
</feature>
<evidence type="ECO:0000256" key="1">
    <source>
        <dbReference type="ARBA" id="ARBA00022448"/>
    </source>
</evidence>
<evidence type="ECO:0000259" key="7">
    <source>
        <dbReference type="Pfam" id="PF00005"/>
    </source>
</evidence>
<dbReference type="GO" id="GO:0005524">
    <property type="term" value="F:ATP binding"/>
    <property type="evidence" value="ECO:0007669"/>
    <property type="project" value="UniProtKB-KW"/>
</dbReference>
<dbReference type="AlphaFoldDB" id="A0A7J7KTF1"/>
<dbReference type="SUPFAM" id="SSF52540">
    <property type="entry name" value="P-loop containing nucleoside triphosphate hydrolases"/>
    <property type="match status" value="1"/>
</dbReference>
<evidence type="ECO:0000256" key="5">
    <source>
        <dbReference type="ARBA" id="ARBA00022989"/>
    </source>
</evidence>
<keyword evidence="5" id="KW-1133">Transmembrane helix</keyword>
<sequence>MELDGGSITIDGIDISTIGLEDLRSKLSIIPQDPVLFVGTVRYNLNPFGLYKDKCLWEALDKCHIKHLIKSLEGQLNAPIAENGKNFSVGERQLLCMARALLRQSKILVLDEATAAIDTETDSLLQETIKEEFSDCTMLTIAHRLNTVVNYDRILVLDNGKVIEFDTPTALLANRNSVFSQMMAVQENQKYAAICDKY</sequence>
<dbReference type="Proteomes" id="UP000593567">
    <property type="component" value="Unassembled WGS sequence"/>
</dbReference>
<reference evidence="8" key="1">
    <citation type="submission" date="2020-06" db="EMBL/GenBank/DDBJ databases">
        <title>Draft genome of Bugula neritina, a colonial animal packing powerful symbionts and potential medicines.</title>
        <authorList>
            <person name="Rayko M."/>
        </authorList>
    </citation>
    <scope>NUCLEOTIDE SEQUENCE [LARGE SCALE GENOMIC DNA]</scope>
    <source>
        <strain evidence="8">Kwan_BN1</strain>
    </source>
</reference>
<evidence type="ECO:0000256" key="2">
    <source>
        <dbReference type="ARBA" id="ARBA00022692"/>
    </source>
</evidence>
<evidence type="ECO:0000313" key="8">
    <source>
        <dbReference type="EMBL" id="KAF6041454.1"/>
    </source>
</evidence>
<dbReference type="GO" id="GO:0016020">
    <property type="term" value="C:membrane"/>
    <property type="evidence" value="ECO:0007669"/>
    <property type="project" value="TreeGrafter"/>
</dbReference>
<protein>
    <submittedName>
        <fullName evidence="8">ABCC5</fullName>
    </submittedName>
</protein>
<keyword evidence="9" id="KW-1185">Reference proteome</keyword>
<keyword evidence="4" id="KW-0067">ATP-binding</keyword>
<keyword evidence="6" id="KW-0472">Membrane</keyword>
<keyword evidence="3" id="KW-0547">Nucleotide-binding</keyword>
<dbReference type="InterPro" id="IPR050173">
    <property type="entry name" value="ABC_transporter_C-like"/>
</dbReference>
<evidence type="ECO:0000256" key="4">
    <source>
        <dbReference type="ARBA" id="ARBA00022840"/>
    </source>
</evidence>
<dbReference type="FunFam" id="3.40.50.300:FF:000630">
    <property type="entry name" value="ATP-binding cassette (ABC) transporter, putative"/>
    <property type="match status" value="1"/>
</dbReference>
<dbReference type="GO" id="GO:0042626">
    <property type="term" value="F:ATPase-coupled transmembrane transporter activity"/>
    <property type="evidence" value="ECO:0007669"/>
    <property type="project" value="TreeGrafter"/>
</dbReference>
<dbReference type="PANTHER" id="PTHR24223">
    <property type="entry name" value="ATP-BINDING CASSETTE SUB-FAMILY C"/>
    <property type="match status" value="1"/>
</dbReference>
<dbReference type="PANTHER" id="PTHR24223:SF447">
    <property type="entry name" value="MULTIDRUG RESISTANCE-ASSOCIATED PROTEIN 5"/>
    <property type="match status" value="1"/>
</dbReference>
<dbReference type="EMBL" id="VXIV02000043">
    <property type="protein sequence ID" value="KAF6041454.1"/>
    <property type="molecule type" value="Genomic_DNA"/>
</dbReference>
<dbReference type="CDD" id="cd03244">
    <property type="entry name" value="ABCC_MRP_domain2"/>
    <property type="match status" value="1"/>
</dbReference>
<dbReference type="InterPro" id="IPR003439">
    <property type="entry name" value="ABC_transporter-like_ATP-bd"/>
</dbReference>
<keyword evidence="2" id="KW-0812">Transmembrane</keyword>
<gene>
    <name evidence="8" type="ORF">EB796_000236</name>
</gene>
<evidence type="ECO:0000313" key="9">
    <source>
        <dbReference type="Proteomes" id="UP000593567"/>
    </source>
</evidence>
<dbReference type="Gene3D" id="3.40.50.300">
    <property type="entry name" value="P-loop containing nucleotide triphosphate hydrolases"/>
    <property type="match status" value="1"/>
</dbReference>
<evidence type="ECO:0000256" key="3">
    <source>
        <dbReference type="ARBA" id="ARBA00022741"/>
    </source>
</evidence>